<evidence type="ECO:0008006" key="3">
    <source>
        <dbReference type="Google" id="ProtNLM"/>
    </source>
</evidence>
<organism evidence="1 2">
    <name type="scientific">Steinernema carpocapsae</name>
    <name type="common">Entomopathogenic nematode</name>
    <dbReference type="NCBI Taxonomy" id="34508"/>
    <lineage>
        <taxon>Eukaryota</taxon>
        <taxon>Metazoa</taxon>
        <taxon>Ecdysozoa</taxon>
        <taxon>Nematoda</taxon>
        <taxon>Chromadorea</taxon>
        <taxon>Rhabditida</taxon>
        <taxon>Tylenchina</taxon>
        <taxon>Panagrolaimomorpha</taxon>
        <taxon>Strongyloidoidea</taxon>
        <taxon>Steinernematidae</taxon>
        <taxon>Steinernema</taxon>
    </lineage>
</organism>
<dbReference type="Proteomes" id="UP000298663">
    <property type="component" value="Unassembled WGS sequence"/>
</dbReference>
<evidence type="ECO:0000313" key="2">
    <source>
        <dbReference type="Proteomes" id="UP000298663"/>
    </source>
</evidence>
<name>A0A4U5P0B2_STECR</name>
<reference evidence="1 2" key="2">
    <citation type="journal article" date="2019" name="G3 (Bethesda)">
        <title>Hybrid Assembly of the Genome of the Entomopathogenic Nematode Steinernema carpocapsae Identifies the X-Chromosome.</title>
        <authorList>
            <person name="Serra L."/>
            <person name="Macchietto M."/>
            <person name="Macias-Munoz A."/>
            <person name="McGill C.J."/>
            <person name="Rodriguez I.M."/>
            <person name="Rodriguez B."/>
            <person name="Murad R."/>
            <person name="Mortazavi A."/>
        </authorList>
    </citation>
    <scope>NUCLEOTIDE SEQUENCE [LARGE SCALE GENOMIC DNA]</scope>
    <source>
        <strain evidence="1 2">ALL</strain>
    </source>
</reference>
<keyword evidence="2" id="KW-1185">Reference proteome</keyword>
<comment type="caution">
    <text evidence="1">The sequence shown here is derived from an EMBL/GenBank/DDBJ whole genome shotgun (WGS) entry which is preliminary data.</text>
</comment>
<proteinExistence type="predicted"/>
<accession>A0A4U5P0B2</accession>
<gene>
    <name evidence="1" type="ORF">L596_013204</name>
</gene>
<dbReference type="AlphaFoldDB" id="A0A4U5P0B2"/>
<dbReference type="EMBL" id="AZBU02000003">
    <property type="protein sequence ID" value="TKR89044.1"/>
    <property type="molecule type" value="Genomic_DNA"/>
</dbReference>
<reference evidence="1 2" key="1">
    <citation type="journal article" date="2015" name="Genome Biol.">
        <title>Comparative genomics of Steinernema reveals deeply conserved gene regulatory networks.</title>
        <authorList>
            <person name="Dillman A.R."/>
            <person name="Macchietto M."/>
            <person name="Porter C.F."/>
            <person name="Rogers A."/>
            <person name="Williams B."/>
            <person name="Antoshechkin I."/>
            <person name="Lee M.M."/>
            <person name="Goodwin Z."/>
            <person name="Lu X."/>
            <person name="Lewis E.E."/>
            <person name="Goodrich-Blair H."/>
            <person name="Stock S.P."/>
            <person name="Adams B.J."/>
            <person name="Sternberg P.W."/>
            <person name="Mortazavi A."/>
        </authorList>
    </citation>
    <scope>NUCLEOTIDE SEQUENCE [LARGE SCALE GENOMIC DNA]</scope>
    <source>
        <strain evidence="1 2">ALL</strain>
    </source>
</reference>
<protein>
    <recommendedName>
        <fullName evidence="3">BTB domain-containing protein</fullName>
    </recommendedName>
</protein>
<evidence type="ECO:0000313" key="1">
    <source>
        <dbReference type="EMBL" id="TKR89044.1"/>
    </source>
</evidence>
<sequence>MTIKGVIPFKFTDTEPASIEIGDFLLTLERSHCNNASNFSFHIKCKPKNERRTVLWNCVTSGVIAAVHEENQAFYQMWHRSYGNVAVGVTISHGKNYHYFSKALQLVGQPNIRDARGEIHVEILDSFIADLSDPENPLIQGRGDAVKFSSGGVELWISKKKMFAIENFLDEFLHFIGIIHGLDVYIGAENVVGLLKLADVFKCESVDRRCEDFLRGASFEQVPLVKKLLLCDRFKLNTFLAEAIGKMSIEEWKTLHLPGGFSPVASFIMAQKIRVVDPPRQEECVLL</sequence>